<accession>A0A0N0DFL9</accession>
<protein>
    <submittedName>
        <fullName evidence="1">Uncharacterized protein</fullName>
    </submittedName>
</protein>
<evidence type="ECO:0000313" key="2">
    <source>
        <dbReference type="Proteomes" id="UP000037904"/>
    </source>
</evidence>
<organism evidence="1 2">
    <name type="scientific">Fusarium langsethiae</name>
    <dbReference type="NCBI Taxonomy" id="179993"/>
    <lineage>
        <taxon>Eukaryota</taxon>
        <taxon>Fungi</taxon>
        <taxon>Dikarya</taxon>
        <taxon>Ascomycota</taxon>
        <taxon>Pezizomycotina</taxon>
        <taxon>Sordariomycetes</taxon>
        <taxon>Hypocreomycetidae</taxon>
        <taxon>Hypocreales</taxon>
        <taxon>Nectriaceae</taxon>
        <taxon>Fusarium</taxon>
    </lineage>
</organism>
<evidence type="ECO:0000313" key="1">
    <source>
        <dbReference type="EMBL" id="KPA42725.1"/>
    </source>
</evidence>
<dbReference type="OrthoDB" id="10552284at2759"/>
<sequence length="115" mass="12434">MAVSLDLLTDSYYPAAPDKFNLSFDSSKNSDALLVATHPPSEWPSVPIPLLRTSLQNYALANAARVEEERDELENPPSSSPLDLIVEAESEIKSYAAEHPGDHAAIGLALPFCLV</sequence>
<comment type="caution">
    <text evidence="1">The sequence shown here is derived from an EMBL/GenBank/DDBJ whole genome shotgun (WGS) entry which is preliminary data.</text>
</comment>
<reference evidence="1 2" key="1">
    <citation type="submission" date="2015-04" db="EMBL/GenBank/DDBJ databases">
        <title>The draft genome sequence of Fusarium langsethiae, a T-2/HT-2 mycotoxin producer.</title>
        <authorList>
            <person name="Lysoe E."/>
            <person name="Divon H.H."/>
            <person name="Terzi V."/>
            <person name="Orru L."/>
            <person name="Lamontanara A."/>
            <person name="Kolseth A.-K."/>
            <person name="Frandsen R.J."/>
            <person name="Nielsen K."/>
            <person name="Thrane U."/>
        </authorList>
    </citation>
    <scope>NUCLEOTIDE SEQUENCE [LARGE SCALE GENOMIC DNA]</scope>
    <source>
        <strain evidence="1 2">Fl201059</strain>
    </source>
</reference>
<keyword evidence="2" id="KW-1185">Reference proteome</keyword>
<gene>
    <name evidence="1" type="ORF">FLAG1_04350</name>
</gene>
<name>A0A0N0DFL9_FUSLA</name>
<proteinExistence type="predicted"/>
<dbReference type="AlphaFoldDB" id="A0A0N0DFL9"/>
<dbReference type="Proteomes" id="UP000037904">
    <property type="component" value="Unassembled WGS sequence"/>
</dbReference>
<dbReference type="EMBL" id="JXCE01000057">
    <property type="protein sequence ID" value="KPA42725.1"/>
    <property type="molecule type" value="Genomic_DNA"/>
</dbReference>